<dbReference type="InterPro" id="IPR003593">
    <property type="entry name" value="AAA+_ATPase"/>
</dbReference>
<gene>
    <name evidence="14" type="ORF">METZ01_LOCUS179193</name>
</gene>
<feature type="domain" description="AAA+ ATPase" evidence="13">
    <location>
        <begin position="37"/>
        <end position="178"/>
    </location>
</feature>
<feature type="compositionally biased region" description="Polar residues" evidence="12">
    <location>
        <begin position="374"/>
        <end position="391"/>
    </location>
</feature>
<organism evidence="14">
    <name type="scientific">marine metagenome</name>
    <dbReference type="NCBI Taxonomy" id="408172"/>
    <lineage>
        <taxon>unclassified sequences</taxon>
        <taxon>metagenomes</taxon>
        <taxon>ecological metagenomes</taxon>
    </lineage>
</organism>
<dbReference type="InterPro" id="IPR012763">
    <property type="entry name" value="DNA_pol_III_sug/sutau_N"/>
</dbReference>
<dbReference type="GO" id="GO:0003887">
    <property type="term" value="F:DNA-directed DNA polymerase activity"/>
    <property type="evidence" value="ECO:0007669"/>
    <property type="project" value="UniProtKB-KW"/>
</dbReference>
<evidence type="ECO:0000256" key="10">
    <source>
        <dbReference type="ARBA" id="ARBA00022932"/>
    </source>
</evidence>
<protein>
    <recommendedName>
        <fullName evidence="2">DNA-directed DNA polymerase</fullName>
        <ecNumber evidence="2">2.7.7.7</ecNumber>
    </recommendedName>
</protein>
<dbReference type="InterPro" id="IPR001270">
    <property type="entry name" value="ClpA/B"/>
</dbReference>
<keyword evidence="5" id="KW-0235">DNA replication</keyword>
<dbReference type="GO" id="GO:0003677">
    <property type="term" value="F:DNA binding"/>
    <property type="evidence" value="ECO:0007669"/>
    <property type="project" value="InterPro"/>
</dbReference>
<accession>A0A382CKH4</accession>
<name>A0A382CKH4_9ZZZZ</name>
<keyword evidence="8" id="KW-0862">Zinc</keyword>
<dbReference type="Pfam" id="PF22608">
    <property type="entry name" value="DNAX_ATPase_lid"/>
    <property type="match status" value="1"/>
</dbReference>
<dbReference type="PRINTS" id="PR00300">
    <property type="entry name" value="CLPPROTEASEA"/>
</dbReference>
<comment type="catalytic activity">
    <reaction evidence="11">
        <text>DNA(n) + a 2'-deoxyribonucleoside 5'-triphosphate = DNA(n+1) + diphosphate</text>
        <dbReference type="Rhea" id="RHEA:22508"/>
        <dbReference type="Rhea" id="RHEA-COMP:17339"/>
        <dbReference type="Rhea" id="RHEA-COMP:17340"/>
        <dbReference type="ChEBI" id="CHEBI:33019"/>
        <dbReference type="ChEBI" id="CHEBI:61560"/>
        <dbReference type="ChEBI" id="CHEBI:173112"/>
        <dbReference type="EC" id="2.7.7.7"/>
    </reaction>
</comment>
<dbReference type="PANTHER" id="PTHR11669:SF0">
    <property type="entry name" value="PROTEIN STICHEL-LIKE 2"/>
    <property type="match status" value="1"/>
</dbReference>
<dbReference type="InterPro" id="IPR045085">
    <property type="entry name" value="HLD_clamp_pol_III_gamma_tau"/>
</dbReference>
<evidence type="ECO:0000256" key="3">
    <source>
        <dbReference type="ARBA" id="ARBA00022679"/>
    </source>
</evidence>
<sequence>MAYQVLSLKWRPQTFKEVVGQEHVTHTLTNAFKKDRVAQAYLFTGPRGVGKTTTARLVSKALNCLKNPGDFCNSCSNCMEITDGRNMDVLEIDGASNRGIDEIRNLREMIQYTPMNAQYKIFIIDEVHMLTTQAFNALLRTLEEPPKHGKFVLATTDIQKVPATIISRCQRFDFNRITASNIIDHVGTILDAENVSIDDESVKALASKADGSMRDALSILDQLIAYCGDKITFDDSMVVMGLIPHDTFFNVTKALKAKDAKSIVQLLHETRMLGISAGEMAIGFNKHIRNLLLASVSGALEVYNLNLELKERYELVSKEWDRRDLLRIAEILTDMEAKIHRAAQPYILLEMMCLKLLEMDSTVSLENLLKELKPSSQSGANDTSAVSQPSVSYEKDSQESVFVPEAQEETEDKKHPEELTAAPEAGVKSQKEEVGNESDPVNRNSISLEEVQSAWGEIIKEVSASRPSIGTILEHCMVNKVYGKVLEVIMTG</sequence>
<dbReference type="Gene3D" id="3.40.50.300">
    <property type="entry name" value="P-loop containing nucleotide triphosphate hydrolases"/>
    <property type="match status" value="1"/>
</dbReference>
<dbReference type="Pfam" id="PF13177">
    <property type="entry name" value="DNA_pol3_delta2"/>
    <property type="match status" value="1"/>
</dbReference>
<dbReference type="GO" id="GO:0006261">
    <property type="term" value="P:DNA-templated DNA replication"/>
    <property type="evidence" value="ECO:0007669"/>
    <property type="project" value="TreeGrafter"/>
</dbReference>
<keyword evidence="10" id="KW-0239">DNA-directed DNA polymerase</keyword>
<dbReference type="FunFam" id="3.40.50.300:FF:000014">
    <property type="entry name" value="DNA polymerase III subunit gamma/tau"/>
    <property type="match status" value="1"/>
</dbReference>
<dbReference type="InterPro" id="IPR008921">
    <property type="entry name" value="DNA_pol3_clamp-load_cplx_C"/>
</dbReference>
<evidence type="ECO:0000256" key="11">
    <source>
        <dbReference type="ARBA" id="ARBA00049244"/>
    </source>
</evidence>
<keyword evidence="6" id="KW-0479">Metal-binding</keyword>
<evidence type="ECO:0000256" key="8">
    <source>
        <dbReference type="ARBA" id="ARBA00022833"/>
    </source>
</evidence>
<keyword evidence="3" id="KW-0808">Transferase</keyword>
<dbReference type="GO" id="GO:0046872">
    <property type="term" value="F:metal ion binding"/>
    <property type="evidence" value="ECO:0007669"/>
    <property type="project" value="UniProtKB-KW"/>
</dbReference>
<keyword evidence="7" id="KW-0547">Nucleotide-binding</keyword>
<dbReference type="CDD" id="cd00009">
    <property type="entry name" value="AAA"/>
    <property type="match status" value="1"/>
</dbReference>
<keyword evidence="9" id="KW-0067">ATP-binding</keyword>
<dbReference type="InterPro" id="IPR050238">
    <property type="entry name" value="DNA_Rep/Repair_Clamp_Loader"/>
</dbReference>
<evidence type="ECO:0000256" key="7">
    <source>
        <dbReference type="ARBA" id="ARBA00022741"/>
    </source>
</evidence>
<evidence type="ECO:0000256" key="9">
    <source>
        <dbReference type="ARBA" id="ARBA00022840"/>
    </source>
</evidence>
<dbReference type="SMART" id="SM00382">
    <property type="entry name" value="AAA"/>
    <property type="match status" value="1"/>
</dbReference>
<keyword evidence="4" id="KW-0548">Nucleotidyltransferase</keyword>
<dbReference type="Gene3D" id="1.10.8.60">
    <property type="match status" value="1"/>
</dbReference>
<proteinExistence type="inferred from homology"/>
<evidence type="ECO:0000313" key="14">
    <source>
        <dbReference type="EMBL" id="SVB26339.1"/>
    </source>
</evidence>
<feature type="region of interest" description="Disordered" evidence="12">
    <location>
        <begin position="373"/>
        <end position="445"/>
    </location>
</feature>
<dbReference type="InterPro" id="IPR022754">
    <property type="entry name" value="DNA_pol_III_gamma-3"/>
</dbReference>
<dbReference type="GO" id="GO:0009360">
    <property type="term" value="C:DNA polymerase III complex"/>
    <property type="evidence" value="ECO:0007669"/>
    <property type="project" value="InterPro"/>
</dbReference>
<dbReference type="CDD" id="cd18137">
    <property type="entry name" value="HLD_clamp_pol_III_gamma_tau"/>
    <property type="match status" value="1"/>
</dbReference>
<evidence type="ECO:0000256" key="2">
    <source>
        <dbReference type="ARBA" id="ARBA00012417"/>
    </source>
</evidence>
<dbReference type="SUPFAM" id="SSF52540">
    <property type="entry name" value="P-loop containing nucleoside triphosphate hydrolases"/>
    <property type="match status" value="1"/>
</dbReference>
<evidence type="ECO:0000256" key="1">
    <source>
        <dbReference type="ARBA" id="ARBA00006360"/>
    </source>
</evidence>
<evidence type="ECO:0000256" key="4">
    <source>
        <dbReference type="ARBA" id="ARBA00022695"/>
    </source>
</evidence>
<reference evidence="14" key="1">
    <citation type="submission" date="2018-05" db="EMBL/GenBank/DDBJ databases">
        <authorList>
            <person name="Lanie J.A."/>
            <person name="Ng W.-L."/>
            <person name="Kazmierczak K.M."/>
            <person name="Andrzejewski T.M."/>
            <person name="Davidsen T.M."/>
            <person name="Wayne K.J."/>
            <person name="Tettelin H."/>
            <person name="Glass J.I."/>
            <person name="Rusch D."/>
            <person name="Podicherti R."/>
            <person name="Tsui H.-C.T."/>
            <person name="Winkler M.E."/>
        </authorList>
    </citation>
    <scope>NUCLEOTIDE SEQUENCE</scope>
</reference>
<comment type="similarity">
    <text evidence="1">Belongs to the DnaX/STICHEL family.</text>
</comment>
<dbReference type="NCBIfam" id="NF004046">
    <property type="entry name" value="PRK05563.1"/>
    <property type="match status" value="1"/>
</dbReference>
<dbReference type="InterPro" id="IPR027417">
    <property type="entry name" value="P-loop_NTPase"/>
</dbReference>
<dbReference type="FunFam" id="1.10.8.60:FF:000013">
    <property type="entry name" value="DNA polymerase III subunit gamma/tau"/>
    <property type="match status" value="1"/>
</dbReference>
<evidence type="ECO:0000259" key="13">
    <source>
        <dbReference type="SMART" id="SM00382"/>
    </source>
</evidence>
<dbReference type="Gene3D" id="1.20.272.10">
    <property type="match status" value="1"/>
</dbReference>
<dbReference type="EMBL" id="UINC01034853">
    <property type="protein sequence ID" value="SVB26339.1"/>
    <property type="molecule type" value="Genomic_DNA"/>
</dbReference>
<dbReference type="EC" id="2.7.7.7" evidence="2"/>
<dbReference type="PANTHER" id="PTHR11669">
    <property type="entry name" value="REPLICATION FACTOR C / DNA POLYMERASE III GAMMA-TAU SUBUNIT"/>
    <property type="match status" value="1"/>
</dbReference>
<dbReference type="Pfam" id="PF12169">
    <property type="entry name" value="DNA_pol3_gamma3"/>
    <property type="match status" value="1"/>
</dbReference>
<feature type="non-terminal residue" evidence="14">
    <location>
        <position position="492"/>
    </location>
</feature>
<dbReference type="AlphaFoldDB" id="A0A382CKH4"/>
<dbReference type="SUPFAM" id="SSF48019">
    <property type="entry name" value="post-AAA+ oligomerization domain-like"/>
    <property type="match status" value="1"/>
</dbReference>
<evidence type="ECO:0000256" key="12">
    <source>
        <dbReference type="SAM" id="MobiDB-lite"/>
    </source>
</evidence>
<dbReference type="NCBIfam" id="TIGR02397">
    <property type="entry name" value="dnaX_nterm"/>
    <property type="match status" value="1"/>
</dbReference>
<dbReference type="GO" id="GO:0005524">
    <property type="term" value="F:ATP binding"/>
    <property type="evidence" value="ECO:0007669"/>
    <property type="project" value="UniProtKB-KW"/>
</dbReference>
<evidence type="ECO:0000256" key="5">
    <source>
        <dbReference type="ARBA" id="ARBA00022705"/>
    </source>
</evidence>
<evidence type="ECO:0000256" key="6">
    <source>
        <dbReference type="ARBA" id="ARBA00022723"/>
    </source>
</evidence>